<evidence type="ECO:0000313" key="1">
    <source>
        <dbReference type="EMBL" id="GAU98089.1"/>
    </source>
</evidence>
<comment type="caution">
    <text evidence="1">The sequence shown here is derived from an EMBL/GenBank/DDBJ whole genome shotgun (WGS) entry which is preliminary data.</text>
</comment>
<reference evidence="1 2" key="1">
    <citation type="journal article" date="2016" name="Nat. Commun.">
        <title>Extremotolerant tardigrade genome and improved radiotolerance of human cultured cells by tardigrade-unique protein.</title>
        <authorList>
            <person name="Hashimoto T."/>
            <person name="Horikawa D.D."/>
            <person name="Saito Y."/>
            <person name="Kuwahara H."/>
            <person name="Kozuka-Hata H."/>
            <person name="Shin-I T."/>
            <person name="Minakuchi Y."/>
            <person name="Ohishi K."/>
            <person name="Motoyama A."/>
            <person name="Aizu T."/>
            <person name="Enomoto A."/>
            <person name="Kondo K."/>
            <person name="Tanaka S."/>
            <person name="Hara Y."/>
            <person name="Koshikawa S."/>
            <person name="Sagara H."/>
            <person name="Miura T."/>
            <person name="Yokobori S."/>
            <person name="Miyagawa K."/>
            <person name="Suzuki Y."/>
            <person name="Kubo T."/>
            <person name="Oyama M."/>
            <person name="Kohara Y."/>
            <person name="Fujiyama A."/>
            <person name="Arakawa K."/>
            <person name="Katayama T."/>
            <person name="Toyoda A."/>
            <person name="Kunieda T."/>
        </authorList>
    </citation>
    <scope>NUCLEOTIDE SEQUENCE [LARGE SCALE GENOMIC DNA]</scope>
    <source>
        <strain evidence="1 2">YOKOZUNA-1</strain>
    </source>
</reference>
<keyword evidence="2" id="KW-1185">Reference proteome</keyword>
<name>A0A1D1V8R9_RAMVA</name>
<organism evidence="1 2">
    <name type="scientific">Ramazzottius varieornatus</name>
    <name type="common">Water bear</name>
    <name type="synonym">Tardigrade</name>
    <dbReference type="NCBI Taxonomy" id="947166"/>
    <lineage>
        <taxon>Eukaryota</taxon>
        <taxon>Metazoa</taxon>
        <taxon>Ecdysozoa</taxon>
        <taxon>Tardigrada</taxon>
        <taxon>Eutardigrada</taxon>
        <taxon>Parachela</taxon>
        <taxon>Hypsibioidea</taxon>
        <taxon>Ramazzottiidae</taxon>
        <taxon>Ramazzottius</taxon>
    </lineage>
</organism>
<dbReference type="EMBL" id="BDGG01000004">
    <property type="protein sequence ID" value="GAU98089.1"/>
    <property type="molecule type" value="Genomic_DNA"/>
</dbReference>
<dbReference type="Proteomes" id="UP000186922">
    <property type="component" value="Unassembled WGS sequence"/>
</dbReference>
<evidence type="ECO:0000313" key="2">
    <source>
        <dbReference type="Proteomes" id="UP000186922"/>
    </source>
</evidence>
<proteinExistence type="predicted"/>
<dbReference type="AlphaFoldDB" id="A0A1D1V8R9"/>
<accession>A0A1D1V8R9</accession>
<sequence length="117" mass="13690">MGPRHSTSATSSGPCYYESVGRLGWMMFLLNSSNRTFFYITNSQHIVVFKNLYHSLRYHKEANRDRLEFRQVHMRMLASLTRASSLSFLFVAVSRYRKILYSSSIHSTLQTHSIDFL</sequence>
<protein>
    <submittedName>
        <fullName evidence="1">Uncharacterized protein</fullName>
    </submittedName>
</protein>
<gene>
    <name evidence="1" type="primary">RvY_09281</name>
    <name evidence="1" type="synonym">RvY_09281.1</name>
    <name evidence="1" type="ORF">RvY_09281-1</name>
</gene>